<comment type="caution">
    <text evidence="9">The sequence shown here is derived from an EMBL/GenBank/DDBJ whole genome shotgun (WGS) entry which is preliminary data.</text>
</comment>
<dbReference type="SMART" id="SM00986">
    <property type="entry name" value="UDG"/>
    <property type="match status" value="1"/>
</dbReference>
<dbReference type="Gene3D" id="3.40.470.10">
    <property type="entry name" value="Uracil-DNA glycosylase-like domain"/>
    <property type="match status" value="1"/>
</dbReference>
<keyword evidence="7" id="KW-0234">DNA repair</keyword>
<evidence type="ECO:0000256" key="3">
    <source>
        <dbReference type="ARBA" id="ARBA00022763"/>
    </source>
</evidence>
<evidence type="ECO:0000256" key="7">
    <source>
        <dbReference type="ARBA" id="ARBA00023204"/>
    </source>
</evidence>
<dbReference type="PANTHER" id="PTHR33693">
    <property type="entry name" value="TYPE-5 URACIL-DNA GLYCOSYLASE"/>
    <property type="match status" value="1"/>
</dbReference>
<evidence type="ECO:0000256" key="5">
    <source>
        <dbReference type="ARBA" id="ARBA00023004"/>
    </source>
</evidence>
<feature type="domain" description="Uracil-DNA glycosylase-like" evidence="8">
    <location>
        <begin position="10"/>
        <end position="172"/>
    </location>
</feature>
<keyword evidence="3" id="KW-0227">DNA damage</keyword>
<dbReference type="InterPro" id="IPR051536">
    <property type="entry name" value="UDG_Type-4/5"/>
</dbReference>
<proteinExistence type="predicted"/>
<dbReference type="InterPro" id="IPR025272">
    <property type="entry name" value="SocA_Panacea"/>
</dbReference>
<dbReference type="EMBL" id="JASHID010000002">
    <property type="protein sequence ID" value="MDI9863506.1"/>
    <property type="molecule type" value="Genomic_DNA"/>
</dbReference>
<dbReference type="SMART" id="SM00987">
    <property type="entry name" value="UreE_C"/>
    <property type="match status" value="1"/>
</dbReference>
<evidence type="ECO:0000256" key="6">
    <source>
        <dbReference type="ARBA" id="ARBA00023014"/>
    </source>
</evidence>
<keyword evidence="1" id="KW-0004">4Fe-4S</keyword>
<organism evidence="9 10">
    <name type="scientific">Flectobacillus longus</name>
    <dbReference type="NCBI Taxonomy" id="2984207"/>
    <lineage>
        <taxon>Bacteria</taxon>
        <taxon>Pseudomonadati</taxon>
        <taxon>Bacteroidota</taxon>
        <taxon>Cytophagia</taxon>
        <taxon>Cytophagales</taxon>
        <taxon>Flectobacillaceae</taxon>
        <taxon>Flectobacillus</taxon>
    </lineage>
</organism>
<keyword evidence="4" id="KW-0378">Hydrolase</keyword>
<accession>A0ABT6YIT6</accession>
<dbReference type="InterPro" id="IPR005122">
    <property type="entry name" value="Uracil-DNA_glycosylase-like"/>
</dbReference>
<evidence type="ECO:0000259" key="8">
    <source>
        <dbReference type="SMART" id="SM00986"/>
    </source>
</evidence>
<gene>
    <name evidence="9" type="ORF">QM480_04175</name>
</gene>
<name>A0ABT6YIT6_9BACT</name>
<dbReference type="SUPFAM" id="SSF52141">
    <property type="entry name" value="Uracil-DNA glycosylase-like"/>
    <property type="match status" value="1"/>
</dbReference>
<dbReference type="CDD" id="cd10030">
    <property type="entry name" value="UDG-F4_TTUDGA_SPO1dp_like"/>
    <property type="match status" value="1"/>
</dbReference>
<dbReference type="Proteomes" id="UP001236569">
    <property type="component" value="Unassembled WGS sequence"/>
</dbReference>
<evidence type="ECO:0000313" key="10">
    <source>
        <dbReference type="Proteomes" id="UP001236569"/>
    </source>
</evidence>
<keyword evidence="5" id="KW-0408">Iron</keyword>
<keyword evidence="10" id="KW-1185">Reference proteome</keyword>
<dbReference type="InterPro" id="IPR036895">
    <property type="entry name" value="Uracil-DNA_glycosylase-like_sf"/>
</dbReference>
<protein>
    <submittedName>
        <fullName evidence="9">Uracil-DNA glycosylase family protein</fullName>
    </submittedName>
</protein>
<reference evidence="9 10" key="1">
    <citation type="submission" date="2023-05" db="EMBL/GenBank/DDBJ databases">
        <title>Novel species of genus Flectobacillus isolated from stream in China.</title>
        <authorList>
            <person name="Lu H."/>
        </authorList>
    </citation>
    <scope>NUCLEOTIDE SEQUENCE [LARGE SCALE GENOMIC DNA]</scope>
    <source>
        <strain evidence="9 10">DC10W</strain>
    </source>
</reference>
<evidence type="ECO:0000256" key="2">
    <source>
        <dbReference type="ARBA" id="ARBA00022723"/>
    </source>
</evidence>
<evidence type="ECO:0000256" key="4">
    <source>
        <dbReference type="ARBA" id="ARBA00022801"/>
    </source>
</evidence>
<evidence type="ECO:0000256" key="1">
    <source>
        <dbReference type="ARBA" id="ARBA00022485"/>
    </source>
</evidence>
<dbReference type="Pfam" id="PF03167">
    <property type="entry name" value="UDG"/>
    <property type="match status" value="1"/>
</dbReference>
<keyword evidence="6" id="KW-0411">Iron-sulfur</keyword>
<keyword evidence="2" id="KW-0479">Metal-binding</keyword>
<evidence type="ECO:0000313" key="9">
    <source>
        <dbReference type="EMBL" id="MDI9863506.1"/>
    </source>
</evidence>
<dbReference type="Pfam" id="PF13274">
    <property type="entry name" value="SocA_Panacea"/>
    <property type="match status" value="1"/>
</dbReference>
<sequence length="340" mass="38981">MDGSQRVLNRSGGSLNADIMFVGEAPGRLGADSSGIPFHGDKSGHNFEELLDFAQIDRSKIFVTNSVLCNPKDETGNNSTPTKQEIQNCASNLADQIKILNPRIVVTLGAVALESTKYINQHNLVLRESVRTANDWFNRLLIPLYHPGQRAMLHRSFANQRSDYQFVFEQLKKINKPLKKTNSIGSIKYDILAIIKEILLNQSSIDYFKLHKLFYLIEYNYYKLHNTRLTNAYIVRQKDGPYCTDLHFQKLKKALPELQIRQINGNLIFNYTIDIFTTNDTHIEGEVGNIIKETIKKYGNMSNSEIKTKVYLTDPMKAFLRLEKNEKVNLYNVPIQFNLT</sequence>
<dbReference type="RefSeq" id="WP_283368800.1">
    <property type="nucleotide sequence ID" value="NZ_JASHID010000002.1"/>
</dbReference>